<feature type="compositionally biased region" description="Low complexity" evidence="1">
    <location>
        <begin position="71"/>
        <end position="81"/>
    </location>
</feature>
<protein>
    <submittedName>
        <fullName evidence="2">Uncharacterized protein</fullName>
    </submittedName>
</protein>
<accession>A0A0G4FQ09</accession>
<organism evidence="2 3">
    <name type="scientific">Vitrella brassicaformis (strain CCMP3155)</name>
    <dbReference type="NCBI Taxonomy" id="1169540"/>
    <lineage>
        <taxon>Eukaryota</taxon>
        <taxon>Sar</taxon>
        <taxon>Alveolata</taxon>
        <taxon>Colpodellida</taxon>
        <taxon>Vitrellaceae</taxon>
        <taxon>Vitrella</taxon>
    </lineage>
</organism>
<dbReference type="AlphaFoldDB" id="A0A0G4FQ09"/>
<reference evidence="2 3" key="1">
    <citation type="submission" date="2014-11" db="EMBL/GenBank/DDBJ databases">
        <authorList>
            <person name="Zhu J."/>
            <person name="Qi W."/>
            <person name="Song R."/>
        </authorList>
    </citation>
    <scope>NUCLEOTIDE SEQUENCE [LARGE SCALE GENOMIC DNA]</scope>
</reference>
<gene>
    <name evidence="2" type="ORF">Vbra_496</name>
</gene>
<keyword evidence="3" id="KW-1185">Reference proteome</keyword>
<sequence length="161" mass="17236">MKAAAVRLTESDVDGLVSSYERLFSSLPAVIPAEGSLGSAQLTSVLLTSLVLSDGSNDCQTTHMAASVSRSETSSPDTSGPDDSEARAYFVPVSSMRQRFLSADDLDCFKRALRDYLAYWGVATQTQRENTGKPSSAAQTQVASLPPGHITKARKKLMECL</sequence>
<feature type="region of interest" description="Disordered" evidence="1">
    <location>
        <begin position="64"/>
        <end position="85"/>
    </location>
</feature>
<proteinExistence type="predicted"/>
<dbReference type="EMBL" id="CDMY01000473">
    <property type="protein sequence ID" value="CEM15897.1"/>
    <property type="molecule type" value="Genomic_DNA"/>
</dbReference>
<dbReference type="Proteomes" id="UP000041254">
    <property type="component" value="Unassembled WGS sequence"/>
</dbReference>
<evidence type="ECO:0000313" key="3">
    <source>
        <dbReference type="Proteomes" id="UP000041254"/>
    </source>
</evidence>
<evidence type="ECO:0000313" key="2">
    <source>
        <dbReference type="EMBL" id="CEM15897.1"/>
    </source>
</evidence>
<dbReference type="InParanoid" id="A0A0G4FQ09"/>
<evidence type="ECO:0000256" key="1">
    <source>
        <dbReference type="SAM" id="MobiDB-lite"/>
    </source>
</evidence>
<dbReference type="VEuPathDB" id="CryptoDB:Vbra_496"/>
<name>A0A0G4FQ09_VITBC</name>